<dbReference type="Pfam" id="PF07784">
    <property type="entry name" value="DUF1622"/>
    <property type="match status" value="1"/>
</dbReference>
<dbReference type="InterPro" id="IPR012427">
    <property type="entry name" value="DUF1622"/>
</dbReference>
<accession>A0A415EWI4</accession>
<protein>
    <submittedName>
        <fullName evidence="1">DUF1622 domain-containing protein</fullName>
    </submittedName>
</protein>
<dbReference type="PANTHER" id="PTHR38468">
    <property type="entry name" value="SLL0939 PROTEIN"/>
    <property type="match status" value="1"/>
</dbReference>
<gene>
    <name evidence="1" type="ORF">DW084_03015</name>
</gene>
<sequence>MHNLADSLMTGANPIFDFIVVCLNFLSIFVIVWGVLIAGIDFVRYELTEKDRLVAARENNFIRNYLGSYVLLGLEILIAADIIETIIHPTFEDIVRLAAVVIIRTVISYFLNKEIERALQTTDHQPTKKKES</sequence>
<dbReference type="AlphaFoldDB" id="A0A415EWI4"/>
<dbReference type="PANTHER" id="PTHR38468:SF1">
    <property type="entry name" value="SLL0939 PROTEIN"/>
    <property type="match status" value="1"/>
</dbReference>
<evidence type="ECO:0000313" key="1">
    <source>
        <dbReference type="EMBL" id="RHK07660.1"/>
    </source>
</evidence>
<organism evidence="1 2">
    <name type="scientific">Enterococcus casseliflavus</name>
    <name type="common">Enterococcus flavescens</name>
    <dbReference type="NCBI Taxonomy" id="37734"/>
    <lineage>
        <taxon>Bacteria</taxon>
        <taxon>Bacillati</taxon>
        <taxon>Bacillota</taxon>
        <taxon>Bacilli</taxon>
        <taxon>Lactobacillales</taxon>
        <taxon>Enterococcaceae</taxon>
        <taxon>Enterococcus</taxon>
    </lineage>
</organism>
<dbReference type="Proteomes" id="UP000286288">
    <property type="component" value="Unassembled WGS sequence"/>
</dbReference>
<name>A0A415EWI4_ENTCA</name>
<reference evidence="1 2" key="1">
    <citation type="submission" date="2018-08" db="EMBL/GenBank/DDBJ databases">
        <title>A genome reference for cultivated species of the human gut microbiota.</title>
        <authorList>
            <person name="Zou Y."/>
            <person name="Xue W."/>
            <person name="Luo G."/>
        </authorList>
    </citation>
    <scope>NUCLEOTIDE SEQUENCE [LARGE SCALE GENOMIC DNA]</scope>
    <source>
        <strain evidence="1 2">AF48-16</strain>
    </source>
</reference>
<proteinExistence type="predicted"/>
<evidence type="ECO:0000313" key="2">
    <source>
        <dbReference type="Proteomes" id="UP000286288"/>
    </source>
</evidence>
<dbReference type="RefSeq" id="WP_016609320.1">
    <property type="nucleotide sequence ID" value="NZ_CABGRH010000001.1"/>
</dbReference>
<dbReference type="EMBL" id="QRMZ01000003">
    <property type="protein sequence ID" value="RHK07660.1"/>
    <property type="molecule type" value="Genomic_DNA"/>
</dbReference>
<comment type="caution">
    <text evidence="1">The sequence shown here is derived from an EMBL/GenBank/DDBJ whole genome shotgun (WGS) entry which is preliminary data.</text>
</comment>